<reference evidence="2" key="1">
    <citation type="submission" date="2021-01" db="EMBL/GenBank/DDBJ databases">
        <authorList>
            <person name="Corre E."/>
            <person name="Pelletier E."/>
            <person name="Niang G."/>
            <person name="Scheremetjew M."/>
            <person name="Finn R."/>
            <person name="Kale V."/>
            <person name="Holt S."/>
            <person name="Cochrane G."/>
            <person name="Meng A."/>
            <person name="Brown T."/>
            <person name="Cohen L."/>
        </authorList>
    </citation>
    <scope>NUCLEOTIDE SEQUENCE</scope>
    <source>
        <strain evidence="2">CCMP1452</strain>
    </source>
</reference>
<dbReference type="SUPFAM" id="SSF102735">
    <property type="entry name" value="Trigger factor ribosome-binding domain"/>
    <property type="match status" value="1"/>
</dbReference>
<evidence type="ECO:0000259" key="1">
    <source>
        <dbReference type="Pfam" id="PF05697"/>
    </source>
</evidence>
<accession>A0A7S2S838</accession>
<organism evidence="2">
    <name type="scientific">Eucampia antarctica</name>
    <dbReference type="NCBI Taxonomy" id="49252"/>
    <lineage>
        <taxon>Eukaryota</taxon>
        <taxon>Sar</taxon>
        <taxon>Stramenopiles</taxon>
        <taxon>Ochrophyta</taxon>
        <taxon>Bacillariophyta</taxon>
        <taxon>Mediophyceae</taxon>
        <taxon>Biddulphiophycidae</taxon>
        <taxon>Hemiaulales</taxon>
        <taxon>Hemiaulaceae</taxon>
        <taxon>Eucampia</taxon>
    </lineage>
</organism>
<dbReference type="Pfam" id="PF05697">
    <property type="entry name" value="Trigger_N"/>
    <property type="match status" value="1"/>
</dbReference>
<dbReference type="Gene3D" id="3.30.70.1050">
    <property type="entry name" value="Trigger factor ribosome-binding domain"/>
    <property type="match status" value="1"/>
</dbReference>
<feature type="domain" description="Trigger factor ribosome-binding bacterial" evidence="1">
    <location>
        <begin position="91"/>
        <end position="220"/>
    </location>
</feature>
<dbReference type="InterPro" id="IPR008881">
    <property type="entry name" value="Trigger_fac_ribosome-bd_bac"/>
</dbReference>
<protein>
    <recommendedName>
        <fullName evidence="1">Trigger factor ribosome-binding bacterial domain-containing protein</fullName>
    </recommendedName>
</protein>
<proteinExistence type="predicted"/>
<dbReference type="EMBL" id="HBHI01025075">
    <property type="protein sequence ID" value="CAD9692399.1"/>
    <property type="molecule type" value="Transcribed_RNA"/>
</dbReference>
<evidence type="ECO:0000313" key="2">
    <source>
        <dbReference type="EMBL" id="CAD9692399.1"/>
    </source>
</evidence>
<gene>
    <name evidence="2" type="ORF">EANT1437_LOCUS12884</name>
</gene>
<dbReference type="InterPro" id="IPR036611">
    <property type="entry name" value="Trigger_fac_ribosome-bd_sf"/>
</dbReference>
<dbReference type="AlphaFoldDB" id="A0A7S2S838"/>
<sequence>MKYSILSVTAAITLLSLMPISSTFGFMMVPSAASVVSSTRCFGTVTLVPEPEGGDEIDAVVPMINSRMKNMGQKLDETDKESGLPIYSFWLTSEADGAYVKEIRTKVLKDASKNANFPGFRKGQIPPYAQPQMTGFAIQESIIKTCESAVDAFGLKSLPGSAGSVEVLEDVKEMSAGYKQGASLQFTATFKAMVDPEKQPSKEEEVVEEADVVEADVVEAVVVEEVAEEAAVVEEEAADDTQTSE</sequence>
<dbReference type="GO" id="GO:0015031">
    <property type="term" value="P:protein transport"/>
    <property type="evidence" value="ECO:0007669"/>
    <property type="project" value="InterPro"/>
</dbReference>
<name>A0A7S2S838_9STRA</name>
<dbReference type="GO" id="GO:0006457">
    <property type="term" value="P:protein folding"/>
    <property type="evidence" value="ECO:0007669"/>
    <property type="project" value="InterPro"/>
</dbReference>